<feature type="compositionally biased region" description="Low complexity" evidence="14">
    <location>
        <begin position="284"/>
        <end position="362"/>
    </location>
</feature>
<proteinExistence type="inferred from homology"/>
<gene>
    <name evidence="17" type="ORF">A1Q2_06692</name>
</gene>
<feature type="compositionally biased region" description="Low complexity" evidence="14">
    <location>
        <begin position="392"/>
        <end position="404"/>
    </location>
</feature>
<dbReference type="InParanoid" id="K1WB89"/>
<evidence type="ECO:0000256" key="5">
    <source>
        <dbReference type="ARBA" id="ARBA00022525"/>
    </source>
</evidence>
<evidence type="ECO:0000256" key="11">
    <source>
        <dbReference type="ARBA" id="ARBA00023157"/>
    </source>
</evidence>
<evidence type="ECO:0000256" key="1">
    <source>
        <dbReference type="ARBA" id="ARBA00004609"/>
    </source>
</evidence>
<keyword evidence="10" id="KW-0472">Membrane</keyword>
<feature type="region of interest" description="Disordered" evidence="14">
    <location>
        <begin position="175"/>
        <end position="416"/>
    </location>
</feature>
<sequence>MKFWAVALTAVAATSSVKAAGLLSVLNGLNDCLQYCLIDAAAKTKCSSIDDLSCICGSAFQSNAAVCLTSYKSCKPNDLTDALKLQADQCKALSTWSPTPNPPFPQQTGTRPPLPPVPGLSKCASDCLNENGIKWNCKDANDVACVCTDPFMNTVTPCILGCGVEDTRSVLKLRNELCSGPPPTSTSSPTQTPTSSNPPPTSSNPPPSSSNPPPTSSNPPPTSSNPPPSSSNPPPTSSNPPPTSSSAPPPVSSSTSATPTTSSSASVDDCPCRTKTSSTPTCGSESSTSQSEVPTSSASPSEVPTSSASPSEVPTSSATPSEVPTSSASPSEVPTSSASPSEVPTSSASPSEVPTSSATPSEVPTSSATPTTSDKPSEVPTSSGTPTSSNVPTSSASQSATPTSGGPPGPTSSAAPPLDLSKLSPCALGCIVNVLTEKGCKGPADTECLCQASFTNAAATCLMAKCTNDDIRAALDLQNGLCPNMGLPNLKPLDDCTLTCVLKTLKKAGCSGPLDKDCLCRLSFTVTAGLCLAKDCAFDGIGQALELNIDICRGSDYSTDKCQATGIWRITDPRCWFRKAATYDVKQEISNDLGLVRRGPVAAQYARLLEANQ</sequence>
<keyword evidence="9" id="KW-0408">Iron</keyword>
<dbReference type="GO" id="GO:0005576">
    <property type="term" value="C:extracellular region"/>
    <property type="evidence" value="ECO:0007669"/>
    <property type="project" value="UniProtKB-SubCell"/>
</dbReference>
<feature type="compositionally biased region" description="Low complexity" evidence="14">
    <location>
        <begin position="252"/>
        <end position="266"/>
    </location>
</feature>
<evidence type="ECO:0000256" key="8">
    <source>
        <dbReference type="ARBA" id="ARBA00022729"/>
    </source>
</evidence>
<feature type="chain" id="PRO_5003854690" description="CFEM domain-containing protein" evidence="15">
    <location>
        <begin position="20"/>
        <end position="613"/>
    </location>
</feature>
<dbReference type="GO" id="GO:0005886">
    <property type="term" value="C:plasma membrane"/>
    <property type="evidence" value="ECO:0007669"/>
    <property type="project" value="UniProtKB-SubCell"/>
</dbReference>
<feature type="domain" description="CFEM" evidence="16">
    <location>
        <begin position="398"/>
        <end position="509"/>
    </location>
</feature>
<feature type="compositionally biased region" description="Polar residues" evidence="14">
    <location>
        <begin position="274"/>
        <end position="283"/>
    </location>
</feature>
<dbReference type="PANTHER" id="PTHR37928">
    <property type="entry name" value="CFEM DOMAIN PROTEIN (AFU_ORTHOLOGUE AFUA_6G14090)"/>
    <property type="match status" value="1"/>
</dbReference>
<evidence type="ECO:0000256" key="14">
    <source>
        <dbReference type="SAM" id="MobiDB-lite"/>
    </source>
</evidence>
<protein>
    <recommendedName>
        <fullName evidence="16">CFEM domain-containing protein</fullName>
    </recommendedName>
</protein>
<evidence type="ECO:0000313" key="17">
    <source>
        <dbReference type="EMBL" id="EKC98938.1"/>
    </source>
</evidence>
<dbReference type="Pfam" id="PF05730">
    <property type="entry name" value="CFEM"/>
    <property type="match status" value="4"/>
</dbReference>
<evidence type="ECO:0000256" key="9">
    <source>
        <dbReference type="ARBA" id="ARBA00023004"/>
    </source>
</evidence>
<feature type="compositionally biased region" description="Low complexity" evidence="14">
    <location>
        <begin position="185"/>
        <end position="195"/>
    </location>
</feature>
<comment type="subcellular location">
    <subcellularLocation>
        <location evidence="1">Cell membrane</location>
        <topology evidence="1">Lipid-anchor</topology>
        <topology evidence="1">GPI-anchor</topology>
    </subcellularLocation>
    <subcellularLocation>
        <location evidence="2">Secreted</location>
    </subcellularLocation>
</comment>
<dbReference type="OMA" id="WNCKDAN"/>
<keyword evidence="4" id="KW-1003">Cell membrane</keyword>
<dbReference type="EMBL" id="AMBO01000378">
    <property type="protein sequence ID" value="EKC98938.1"/>
    <property type="molecule type" value="Genomic_DNA"/>
</dbReference>
<keyword evidence="13" id="KW-0449">Lipoprotein</keyword>
<evidence type="ECO:0000256" key="2">
    <source>
        <dbReference type="ARBA" id="ARBA00004613"/>
    </source>
</evidence>
<dbReference type="Proteomes" id="UP000006757">
    <property type="component" value="Unassembled WGS sequence"/>
</dbReference>
<feature type="compositionally biased region" description="Pro residues" evidence="14">
    <location>
        <begin position="196"/>
        <end position="251"/>
    </location>
</feature>
<keyword evidence="6" id="KW-0349">Heme</keyword>
<keyword evidence="11" id="KW-1015">Disulfide bond</keyword>
<dbReference type="PANTHER" id="PTHR37928:SF2">
    <property type="entry name" value="GPI ANCHORED CFEM DOMAIN PROTEIN (AFU_ORTHOLOGUE AFUA_6G10580)"/>
    <property type="match status" value="1"/>
</dbReference>
<keyword evidence="12" id="KW-0325">Glycoprotein</keyword>
<dbReference type="InterPro" id="IPR008427">
    <property type="entry name" value="Extracellular_membr_CFEM_dom"/>
</dbReference>
<feature type="domain" description="CFEM" evidence="16">
    <location>
        <begin position="1"/>
        <end position="117"/>
    </location>
</feature>
<reference evidence="17 18" key="1">
    <citation type="journal article" date="2012" name="Eukaryot. Cell">
        <title>Genome sequence of the Trichosporon asahii environmental strain CBS 8904.</title>
        <authorList>
            <person name="Yang R.Y."/>
            <person name="Li H.T."/>
            <person name="Zhu H."/>
            <person name="Zhou G.P."/>
            <person name="Wang M."/>
            <person name="Wang L."/>
        </authorList>
    </citation>
    <scope>NUCLEOTIDE SEQUENCE [LARGE SCALE GENOMIC DNA]</scope>
    <source>
        <strain evidence="17 18">CBS 8904</strain>
    </source>
</reference>
<dbReference type="HOGENOM" id="CLU_030901_0_0_1"/>
<dbReference type="AlphaFoldDB" id="K1WB89"/>
<feature type="compositionally biased region" description="Polar residues" evidence="14">
    <location>
        <begin position="363"/>
        <end position="391"/>
    </location>
</feature>
<evidence type="ECO:0000256" key="7">
    <source>
        <dbReference type="ARBA" id="ARBA00022723"/>
    </source>
</evidence>
<evidence type="ECO:0000256" key="15">
    <source>
        <dbReference type="SAM" id="SignalP"/>
    </source>
</evidence>
<comment type="caution">
    <text evidence="17">The sequence shown here is derived from an EMBL/GenBank/DDBJ whole genome shotgun (WGS) entry which is preliminary data.</text>
</comment>
<evidence type="ECO:0000313" key="18">
    <source>
        <dbReference type="Proteomes" id="UP000006757"/>
    </source>
</evidence>
<name>K1WB89_TRIAC</name>
<evidence type="ECO:0000256" key="4">
    <source>
        <dbReference type="ARBA" id="ARBA00022475"/>
    </source>
</evidence>
<feature type="signal peptide" evidence="15">
    <location>
        <begin position="1"/>
        <end position="19"/>
    </location>
</feature>
<keyword evidence="7" id="KW-0479">Metal-binding</keyword>
<evidence type="ECO:0000256" key="13">
    <source>
        <dbReference type="ARBA" id="ARBA00023288"/>
    </source>
</evidence>
<dbReference type="InterPro" id="IPR051735">
    <property type="entry name" value="CFEM_domain"/>
</dbReference>
<dbReference type="PROSITE" id="PS52012">
    <property type="entry name" value="CFEM"/>
    <property type="match status" value="2"/>
</dbReference>
<evidence type="ECO:0000256" key="12">
    <source>
        <dbReference type="ARBA" id="ARBA00023180"/>
    </source>
</evidence>
<dbReference type="eggNOG" id="KOG0260">
    <property type="taxonomic scope" value="Eukaryota"/>
</dbReference>
<dbReference type="GO" id="GO:0046872">
    <property type="term" value="F:metal ion binding"/>
    <property type="evidence" value="ECO:0007669"/>
    <property type="project" value="UniProtKB-KW"/>
</dbReference>
<keyword evidence="8 15" id="KW-0732">Signal</keyword>
<evidence type="ECO:0000256" key="3">
    <source>
        <dbReference type="ARBA" id="ARBA00010031"/>
    </source>
</evidence>
<keyword evidence="5" id="KW-0964">Secreted</keyword>
<evidence type="ECO:0000259" key="16">
    <source>
        <dbReference type="PROSITE" id="PS52012"/>
    </source>
</evidence>
<organism evidence="17 18">
    <name type="scientific">Trichosporon asahii var. asahii (strain CBS 8904)</name>
    <name type="common">Yeast</name>
    <dbReference type="NCBI Taxonomy" id="1220162"/>
    <lineage>
        <taxon>Eukaryota</taxon>
        <taxon>Fungi</taxon>
        <taxon>Dikarya</taxon>
        <taxon>Basidiomycota</taxon>
        <taxon>Agaricomycotina</taxon>
        <taxon>Tremellomycetes</taxon>
        <taxon>Trichosporonales</taxon>
        <taxon>Trichosporonaceae</taxon>
        <taxon>Trichosporon</taxon>
    </lineage>
</organism>
<dbReference type="SMART" id="SM00747">
    <property type="entry name" value="CFEM"/>
    <property type="match status" value="4"/>
</dbReference>
<evidence type="ECO:0000256" key="10">
    <source>
        <dbReference type="ARBA" id="ARBA00023136"/>
    </source>
</evidence>
<accession>K1WB89</accession>
<keyword evidence="18" id="KW-1185">Reference proteome</keyword>
<comment type="similarity">
    <text evidence="3">Belongs to the RBT5 family.</text>
</comment>
<evidence type="ECO:0000256" key="6">
    <source>
        <dbReference type="ARBA" id="ARBA00022617"/>
    </source>
</evidence>